<evidence type="ECO:0008006" key="3">
    <source>
        <dbReference type="Google" id="ProtNLM"/>
    </source>
</evidence>
<dbReference type="Proteomes" id="UP001054945">
    <property type="component" value="Unassembled WGS sequence"/>
</dbReference>
<name>A0AAV4XJ49_CAEEX</name>
<organism evidence="1 2">
    <name type="scientific">Caerostris extrusa</name>
    <name type="common">Bark spider</name>
    <name type="synonym">Caerostris bankana</name>
    <dbReference type="NCBI Taxonomy" id="172846"/>
    <lineage>
        <taxon>Eukaryota</taxon>
        <taxon>Metazoa</taxon>
        <taxon>Ecdysozoa</taxon>
        <taxon>Arthropoda</taxon>
        <taxon>Chelicerata</taxon>
        <taxon>Arachnida</taxon>
        <taxon>Araneae</taxon>
        <taxon>Araneomorphae</taxon>
        <taxon>Entelegynae</taxon>
        <taxon>Araneoidea</taxon>
        <taxon>Araneidae</taxon>
        <taxon>Caerostris</taxon>
    </lineage>
</organism>
<evidence type="ECO:0000313" key="2">
    <source>
        <dbReference type="Proteomes" id="UP001054945"/>
    </source>
</evidence>
<reference evidence="1 2" key="1">
    <citation type="submission" date="2021-06" db="EMBL/GenBank/DDBJ databases">
        <title>Caerostris extrusa draft genome.</title>
        <authorList>
            <person name="Kono N."/>
            <person name="Arakawa K."/>
        </authorList>
    </citation>
    <scope>NUCLEOTIDE SEQUENCE [LARGE SCALE GENOMIC DNA]</scope>
</reference>
<evidence type="ECO:0000313" key="1">
    <source>
        <dbReference type="EMBL" id="GIY93991.1"/>
    </source>
</evidence>
<dbReference type="AlphaFoldDB" id="A0AAV4XJ49"/>
<dbReference type="EMBL" id="BPLR01000334">
    <property type="protein sequence ID" value="GIY93991.1"/>
    <property type="molecule type" value="Genomic_DNA"/>
</dbReference>
<proteinExistence type="predicted"/>
<comment type="caution">
    <text evidence="1">The sequence shown here is derived from an EMBL/GenBank/DDBJ whole genome shotgun (WGS) entry which is preliminary data.</text>
</comment>
<protein>
    <recommendedName>
        <fullName evidence="3">Secreted protein</fullName>
    </recommendedName>
</protein>
<gene>
    <name evidence="1" type="ORF">CEXT_330001</name>
</gene>
<accession>A0AAV4XJ49</accession>
<sequence length="116" mass="12883">MRGGLERIATLFPLATLPPVVQEGKMKANTYGHQQDTICGCEGQKRVVLNGGTKGHSTIQRHGCHQTKRWKEAPFKIGEELLFPDCGKINAGVPTKNKQRTQRHGKKILFCCFALP</sequence>
<keyword evidence="2" id="KW-1185">Reference proteome</keyword>